<dbReference type="EMBL" id="VSRR010140549">
    <property type="protein sequence ID" value="MPD04323.1"/>
    <property type="molecule type" value="Genomic_DNA"/>
</dbReference>
<protein>
    <submittedName>
        <fullName evidence="1">Uncharacterized protein</fullName>
    </submittedName>
</protein>
<evidence type="ECO:0000313" key="1">
    <source>
        <dbReference type="EMBL" id="MPD04323.1"/>
    </source>
</evidence>
<dbReference type="Proteomes" id="UP000324222">
    <property type="component" value="Unassembled WGS sequence"/>
</dbReference>
<sequence length="95" mass="10413">MVSTASHSKKVDNIQCRVPRLVEAADRPAQPESVSPLHSLEHSRDGAAIVVFLKTHMLEVSHLAGLRQPPRVAARCMRTMHSEGCESDGPYRPSS</sequence>
<name>A0A5B7K6W7_PORTR</name>
<proteinExistence type="predicted"/>
<gene>
    <name evidence="1" type="ORF">E2C01_100003</name>
</gene>
<evidence type="ECO:0000313" key="2">
    <source>
        <dbReference type="Proteomes" id="UP000324222"/>
    </source>
</evidence>
<reference evidence="1 2" key="1">
    <citation type="submission" date="2019-05" db="EMBL/GenBank/DDBJ databases">
        <title>Another draft genome of Portunus trituberculatus and its Hox gene families provides insights of decapod evolution.</title>
        <authorList>
            <person name="Jeong J.-H."/>
            <person name="Song I."/>
            <person name="Kim S."/>
            <person name="Choi T."/>
            <person name="Kim D."/>
            <person name="Ryu S."/>
            <person name="Kim W."/>
        </authorList>
    </citation>
    <scope>NUCLEOTIDE SEQUENCE [LARGE SCALE GENOMIC DNA]</scope>
    <source>
        <tissue evidence="1">Muscle</tissue>
    </source>
</reference>
<accession>A0A5B7K6W7</accession>
<comment type="caution">
    <text evidence="1">The sequence shown here is derived from an EMBL/GenBank/DDBJ whole genome shotgun (WGS) entry which is preliminary data.</text>
</comment>
<organism evidence="1 2">
    <name type="scientific">Portunus trituberculatus</name>
    <name type="common">Swimming crab</name>
    <name type="synonym">Neptunus trituberculatus</name>
    <dbReference type="NCBI Taxonomy" id="210409"/>
    <lineage>
        <taxon>Eukaryota</taxon>
        <taxon>Metazoa</taxon>
        <taxon>Ecdysozoa</taxon>
        <taxon>Arthropoda</taxon>
        <taxon>Crustacea</taxon>
        <taxon>Multicrustacea</taxon>
        <taxon>Malacostraca</taxon>
        <taxon>Eumalacostraca</taxon>
        <taxon>Eucarida</taxon>
        <taxon>Decapoda</taxon>
        <taxon>Pleocyemata</taxon>
        <taxon>Brachyura</taxon>
        <taxon>Eubrachyura</taxon>
        <taxon>Portunoidea</taxon>
        <taxon>Portunidae</taxon>
        <taxon>Portuninae</taxon>
        <taxon>Portunus</taxon>
    </lineage>
</organism>
<keyword evidence="2" id="KW-1185">Reference proteome</keyword>
<dbReference type="AlphaFoldDB" id="A0A5B7K6W7"/>